<organism evidence="1 2">
    <name type="scientific">Rhodopseudomonas palustris (strain HaA2)</name>
    <dbReference type="NCBI Taxonomy" id="316058"/>
    <lineage>
        <taxon>Bacteria</taxon>
        <taxon>Pseudomonadati</taxon>
        <taxon>Pseudomonadota</taxon>
        <taxon>Alphaproteobacteria</taxon>
        <taxon>Hyphomicrobiales</taxon>
        <taxon>Nitrobacteraceae</taxon>
        <taxon>Rhodopseudomonas</taxon>
    </lineage>
</organism>
<sequence>MTRLLDQAIESVRELSADRQDELARLLLQFAGIEQPTLDLTPEEAASFDESLAQAEHGEFASDEQVRAIWAKHGL</sequence>
<dbReference type="KEGG" id="rpb:RPB_1467"/>
<dbReference type="EMBL" id="CP000250">
    <property type="protein sequence ID" value="ABD06177.1"/>
    <property type="molecule type" value="Genomic_DNA"/>
</dbReference>
<gene>
    <name evidence="1" type="ordered locus">RPB_1467</name>
</gene>
<name>Q2J033_RHOP2</name>
<dbReference type="HOGENOM" id="CLU_199717_0_0_5"/>
<evidence type="ECO:0000313" key="1">
    <source>
        <dbReference type="EMBL" id="ABD06177.1"/>
    </source>
</evidence>
<dbReference type="AlphaFoldDB" id="Q2J033"/>
<dbReference type="OrthoDB" id="7889158at2"/>
<dbReference type="Proteomes" id="UP000008809">
    <property type="component" value="Chromosome"/>
</dbReference>
<protein>
    <submittedName>
        <fullName evidence="1">Uncharacterized protein</fullName>
    </submittedName>
</protein>
<accession>Q2J033</accession>
<dbReference type="RefSeq" id="WP_011440365.1">
    <property type="nucleotide sequence ID" value="NC_007778.1"/>
</dbReference>
<dbReference type="eggNOG" id="ENOG502ZED8">
    <property type="taxonomic scope" value="Bacteria"/>
</dbReference>
<keyword evidence="2" id="KW-1185">Reference proteome</keyword>
<reference evidence="1 2" key="1">
    <citation type="submission" date="2006-01" db="EMBL/GenBank/DDBJ databases">
        <title>Complete sequence of Rhodopseudomonas palustris HaA2.</title>
        <authorList>
            <consortium name="US DOE Joint Genome Institute"/>
            <person name="Copeland A."/>
            <person name="Lucas S."/>
            <person name="Lapidus A."/>
            <person name="Barry K."/>
            <person name="Detter J.C."/>
            <person name="Glavina T."/>
            <person name="Hammon N."/>
            <person name="Israni S."/>
            <person name="Pitluck S."/>
            <person name="Chain P."/>
            <person name="Malfatti S."/>
            <person name="Shin M."/>
            <person name="Vergez L."/>
            <person name="Schmutz J."/>
            <person name="Larimer F."/>
            <person name="Land M."/>
            <person name="Hauser L."/>
            <person name="Pelletier D.A."/>
            <person name="Kyrpides N."/>
            <person name="Anderson I."/>
            <person name="Oda Y."/>
            <person name="Harwood C.S."/>
            <person name="Richardson P."/>
        </authorList>
    </citation>
    <scope>NUCLEOTIDE SEQUENCE [LARGE SCALE GENOMIC DNA]</scope>
    <source>
        <strain evidence="1 2">HaA2</strain>
    </source>
</reference>
<evidence type="ECO:0000313" key="2">
    <source>
        <dbReference type="Proteomes" id="UP000008809"/>
    </source>
</evidence>
<proteinExistence type="predicted"/>
<dbReference type="STRING" id="316058.RPB_1467"/>